<keyword evidence="3 10" id="KW-0812">Transmembrane</keyword>
<evidence type="ECO:0000256" key="6">
    <source>
        <dbReference type="ARBA" id="ARBA00023303"/>
    </source>
</evidence>
<keyword evidence="10" id="KW-0406">Ion transport</keyword>
<feature type="binding site" evidence="10">
    <location>
        <position position="79"/>
    </location>
    <ligand>
        <name>Na(+)</name>
        <dbReference type="ChEBI" id="CHEBI:29101"/>
        <note>structural</note>
    </ligand>
</feature>
<evidence type="ECO:0000256" key="7">
    <source>
        <dbReference type="ARBA" id="ARBA00035120"/>
    </source>
</evidence>
<dbReference type="HAMAP" id="MF_00454">
    <property type="entry name" value="FluC"/>
    <property type="match status" value="1"/>
</dbReference>
<evidence type="ECO:0000256" key="10">
    <source>
        <dbReference type="HAMAP-Rule" id="MF_00454"/>
    </source>
</evidence>
<keyword evidence="2 10" id="KW-1003">Cell membrane</keyword>
<evidence type="ECO:0000256" key="1">
    <source>
        <dbReference type="ARBA" id="ARBA00004651"/>
    </source>
</evidence>
<evidence type="ECO:0000313" key="12">
    <source>
        <dbReference type="Proteomes" id="UP000276437"/>
    </source>
</evidence>
<evidence type="ECO:0000256" key="9">
    <source>
        <dbReference type="ARBA" id="ARBA00049940"/>
    </source>
</evidence>
<keyword evidence="5 10" id="KW-0472">Membrane</keyword>
<evidence type="ECO:0000256" key="8">
    <source>
        <dbReference type="ARBA" id="ARBA00035585"/>
    </source>
</evidence>
<dbReference type="Pfam" id="PF02537">
    <property type="entry name" value="CRCB"/>
    <property type="match status" value="1"/>
</dbReference>
<dbReference type="GO" id="GO:0046872">
    <property type="term" value="F:metal ion binding"/>
    <property type="evidence" value="ECO:0007669"/>
    <property type="project" value="UniProtKB-KW"/>
</dbReference>
<keyword evidence="10" id="KW-0813">Transport</keyword>
<feature type="transmembrane region" description="Helical" evidence="10">
    <location>
        <begin position="38"/>
        <end position="62"/>
    </location>
</feature>
<comment type="activity regulation">
    <text evidence="10">Na(+) is not transported, but it plays an essential structural role and its presence is essential for fluoride channel function.</text>
</comment>
<dbReference type="InterPro" id="IPR003691">
    <property type="entry name" value="FluC"/>
</dbReference>
<name>A0A348AM17_9FIRM</name>
<evidence type="ECO:0000256" key="3">
    <source>
        <dbReference type="ARBA" id="ARBA00022692"/>
    </source>
</evidence>
<comment type="subcellular location">
    <subcellularLocation>
        <location evidence="1 10">Cell membrane</location>
        <topology evidence="1 10">Multi-pass membrane protein</topology>
    </subcellularLocation>
</comment>
<keyword evidence="10" id="KW-0479">Metal-binding</keyword>
<dbReference type="PANTHER" id="PTHR28259:SF1">
    <property type="entry name" value="FLUORIDE EXPORT PROTEIN 1-RELATED"/>
    <property type="match status" value="1"/>
</dbReference>
<feature type="transmembrane region" description="Helical" evidence="10">
    <location>
        <begin position="100"/>
        <end position="122"/>
    </location>
</feature>
<evidence type="ECO:0000256" key="2">
    <source>
        <dbReference type="ARBA" id="ARBA00022475"/>
    </source>
</evidence>
<dbReference type="GO" id="GO:0062054">
    <property type="term" value="F:fluoride channel activity"/>
    <property type="evidence" value="ECO:0007669"/>
    <property type="project" value="UniProtKB-UniRule"/>
</dbReference>
<dbReference type="EMBL" id="AP018449">
    <property type="protein sequence ID" value="BBB92115.1"/>
    <property type="molecule type" value="Genomic_DNA"/>
</dbReference>
<keyword evidence="4 10" id="KW-1133">Transmembrane helix</keyword>
<dbReference type="Proteomes" id="UP000276437">
    <property type="component" value="Chromosome"/>
</dbReference>
<dbReference type="AlphaFoldDB" id="A0A348AM17"/>
<gene>
    <name evidence="11" type="primary">crcB_2</name>
    <name evidence="10" type="synonym">crcB</name>
    <name evidence="10" type="synonym">fluC</name>
    <name evidence="11" type="ORF">MAMMFC1_02800</name>
</gene>
<dbReference type="GO" id="GO:0140114">
    <property type="term" value="P:cellular detoxification of fluoride"/>
    <property type="evidence" value="ECO:0007669"/>
    <property type="project" value="UniProtKB-UniRule"/>
</dbReference>
<comment type="catalytic activity">
    <reaction evidence="8">
        <text>fluoride(in) = fluoride(out)</text>
        <dbReference type="Rhea" id="RHEA:76159"/>
        <dbReference type="ChEBI" id="CHEBI:17051"/>
    </reaction>
    <physiologicalReaction direction="left-to-right" evidence="8">
        <dbReference type="Rhea" id="RHEA:76160"/>
    </physiologicalReaction>
</comment>
<evidence type="ECO:0000256" key="4">
    <source>
        <dbReference type="ARBA" id="ARBA00022989"/>
    </source>
</evidence>
<protein>
    <recommendedName>
        <fullName evidence="10">Fluoride-specific ion channel FluC</fullName>
    </recommendedName>
</protein>
<dbReference type="OrthoDB" id="9815830at2"/>
<dbReference type="PANTHER" id="PTHR28259">
    <property type="entry name" value="FLUORIDE EXPORT PROTEIN 1-RELATED"/>
    <property type="match status" value="1"/>
</dbReference>
<organism evidence="11 12">
    <name type="scientific">Methylomusa anaerophila</name>
    <dbReference type="NCBI Taxonomy" id="1930071"/>
    <lineage>
        <taxon>Bacteria</taxon>
        <taxon>Bacillati</taxon>
        <taxon>Bacillota</taxon>
        <taxon>Negativicutes</taxon>
        <taxon>Selenomonadales</taxon>
        <taxon>Sporomusaceae</taxon>
        <taxon>Methylomusa</taxon>
    </lineage>
</organism>
<comment type="function">
    <text evidence="9 10">Fluoride-specific ion channel. Important for reducing fluoride concentration in the cell, thus reducing its toxicity.</text>
</comment>
<keyword evidence="10" id="KW-0915">Sodium</keyword>
<accession>A0A348AM17</accession>
<feature type="transmembrane region" description="Helical" evidence="10">
    <location>
        <begin position="68"/>
        <end position="88"/>
    </location>
</feature>
<feature type="transmembrane region" description="Helical" evidence="10">
    <location>
        <begin position="6"/>
        <end position="26"/>
    </location>
</feature>
<feature type="binding site" evidence="10">
    <location>
        <position position="76"/>
    </location>
    <ligand>
        <name>Na(+)</name>
        <dbReference type="ChEBI" id="CHEBI:29101"/>
        <note>structural</note>
    </ligand>
</feature>
<evidence type="ECO:0000313" key="11">
    <source>
        <dbReference type="EMBL" id="BBB92115.1"/>
    </source>
</evidence>
<proteinExistence type="inferred from homology"/>
<keyword evidence="12" id="KW-1185">Reference proteome</keyword>
<keyword evidence="6 10" id="KW-0407">Ion channel</keyword>
<reference evidence="11 12" key="1">
    <citation type="journal article" date="2018" name="Int. J. Syst. Evol. Microbiol.">
        <title>Methylomusa anaerophila gen. nov., sp. nov., an anaerobic methanol-utilizing bacterium isolated from a microbial fuel cell.</title>
        <authorList>
            <person name="Amano N."/>
            <person name="Yamamuro A."/>
            <person name="Miyahara M."/>
            <person name="Kouzuma A."/>
            <person name="Abe T."/>
            <person name="Watanabe K."/>
        </authorList>
    </citation>
    <scope>NUCLEOTIDE SEQUENCE [LARGE SCALE GENOMIC DNA]</scope>
    <source>
        <strain evidence="11 12">MMFC1</strain>
    </source>
</reference>
<comment type="similarity">
    <text evidence="7 10">Belongs to the fluoride channel Fluc/FEX (TC 1.A.43) family.</text>
</comment>
<dbReference type="NCBIfam" id="TIGR00494">
    <property type="entry name" value="crcB"/>
    <property type="match status" value="1"/>
</dbReference>
<evidence type="ECO:0000256" key="5">
    <source>
        <dbReference type="ARBA" id="ARBA00023136"/>
    </source>
</evidence>
<sequence length="124" mass="13150">MMELLLIGIGGVCGAIARYTIGLVVAKHSSLSFPIGTYMINLTGAFLLGMSTAHTAALPLAQTVLERYGLQIGFIGAYTTFSTFGYEAIRLLEDGEWRYFFSYVAGSTILGLLACGAGYSIFGG</sequence>
<dbReference type="KEGG" id="mana:MAMMFC1_02800"/>
<dbReference type="GO" id="GO:0005886">
    <property type="term" value="C:plasma membrane"/>
    <property type="evidence" value="ECO:0007669"/>
    <property type="project" value="UniProtKB-SubCell"/>
</dbReference>